<comment type="caution">
    <text evidence="2">The sequence shown here is derived from an EMBL/GenBank/DDBJ whole genome shotgun (WGS) entry which is preliminary data.</text>
</comment>
<name>A0A3L6RFY2_PANMI</name>
<keyword evidence="3" id="KW-1185">Reference proteome</keyword>
<evidence type="ECO:0000313" key="3">
    <source>
        <dbReference type="Proteomes" id="UP000275267"/>
    </source>
</evidence>
<evidence type="ECO:0000256" key="1">
    <source>
        <dbReference type="SAM" id="MobiDB-lite"/>
    </source>
</evidence>
<proteinExistence type="predicted"/>
<organism evidence="2 3">
    <name type="scientific">Panicum miliaceum</name>
    <name type="common">Proso millet</name>
    <name type="synonym">Broomcorn millet</name>
    <dbReference type="NCBI Taxonomy" id="4540"/>
    <lineage>
        <taxon>Eukaryota</taxon>
        <taxon>Viridiplantae</taxon>
        <taxon>Streptophyta</taxon>
        <taxon>Embryophyta</taxon>
        <taxon>Tracheophyta</taxon>
        <taxon>Spermatophyta</taxon>
        <taxon>Magnoliopsida</taxon>
        <taxon>Liliopsida</taxon>
        <taxon>Poales</taxon>
        <taxon>Poaceae</taxon>
        <taxon>PACMAD clade</taxon>
        <taxon>Panicoideae</taxon>
        <taxon>Panicodae</taxon>
        <taxon>Paniceae</taxon>
        <taxon>Panicinae</taxon>
        <taxon>Panicum</taxon>
        <taxon>Panicum sect. Panicum</taxon>
    </lineage>
</organism>
<dbReference type="Proteomes" id="UP000275267">
    <property type="component" value="Unassembled WGS sequence"/>
</dbReference>
<reference evidence="3" key="1">
    <citation type="journal article" date="2019" name="Nat. Commun.">
        <title>The genome of broomcorn millet.</title>
        <authorList>
            <person name="Zou C."/>
            <person name="Miki D."/>
            <person name="Li D."/>
            <person name="Tang Q."/>
            <person name="Xiao L."/>
            <person name="Rajput S."/>
            <person name="Deng P."/>
            <person name="Jia W."/>
            <person name="Huang R."/>
            <person name="Zhang M."/>
            <person name="Sun Y."/>
            <person name="Hu J."/>
            <person name="Fu X."/>
            <person name="Schnable P.S."/>
            <person name="Li F."/>
            <person name="Zhang H."/>
            <person name="Feng B."/>
            <person name="Zhu X."/>
            <person name="Liu R."/>
            <person name="Schnable J.C."/>
            <person name="Zhu J.-K."/>
            <person name="Zhang H."/>
        </authorList>
    </citation>
    <scope>NUCLEOTIDE SEQUENCE [LARGE SCALE GENOMIC DNA]</scope>
</reference>
<sequence>MPKPQSNRHRRRHATRSVRVGRCDARSVTRHPVQSTPRGASEATSPGAAQWVQRPLGDALPPHRCAPSVVPSLGLAVLPSSEEQKARLERHPGIIILSMWTVSHANPLNGGRWTLSSMPARCSIKCPCLMAHGQVANVFRNEAFFVYIPLVPQNKGKKSIFVLSPLSSSANHTFVWVDICFNLVLMEGSNVVYGTFLWAHMIQYELNIEQR</sequence>
<feature type="compositionally biased region" description="Polar residues" evidence="1">
    <location>
        <begin position="32"/>
        <end position="44"/>
    </location>
</feature>
<feature type="region of interest" description="Disordered" evidence="1">
    <location>
        <begin position="1"/>
        <end position="49"/>
    </location>
</feature>
<evidence type="ECO:0000313" key="2">
    <source>
        <dbReference type="EMBL" id="RLN03487.1"/>
    </source>
</evidence>
<protein>
    <submittedName>
        <fullName evidence="2">Uncharacterized protein</fullName>
    </submittedName>
</protein>
<feature type="compositionally biased region" description="Basic residues" evidence="1">
    <location>
        <begin position="1"/>
        <end position="16"/>
    </location>
</feature>
<accession>A0A3L6RFY2</accession>
<gene>
    <name evidence="2" type="ORF">C2845_PM13G20190</name>
</gene>
<dbReference type="EMBL" id="PQIB02000008">
    <property type="protein sequence ID" value="RLN03487.1"/>
    <property type="molecule type" value="Genomic_DNA"/>
</dbReference>
<dbReference type="AlphaFoldDB" id="A0A3L6RFY2"/>